<reference evidence="2 3" key="1">
    <citation type="submission" date="2023-10" db="EMBL/GenBank/DDBJ databases">
        <title>Fecal carriage and genetic characteristics of carbapenem-resistant Enterobacterales among healthy adults from four provinces of China.</title>
        <authorList>
            <person name="Li Y."/>
            <person name="Zhang R."/>
        </authorList>
    </citation>
    <scope>NUCLEOTIDE SEQUENCE [LARGE SCALE GENOMIC DNA]</scope>
    <source>
        <strain evidence="2 3">HN-157</strain>
    </source>
</reference>
<sequence>MEEKKSYGVVMLFVGVFVVFLVCVMSYSLWR</sequence>
<evidence type="ECO:0000313" key="3">
    <source>
        <dbReference type="Proteomes" id="UP001287436"/>
    </source>
</evidence>
<dbReference type="EMBL" id="JAWPBP010000088">
    <property type="protein sequence ID" value="MDW2720329.1"/>
    <property type="molecule type" value="Genomic_DNA"/>
</dbReference>
<name>A0ABD5HQ73_9ENTR</name>
<keyword evidence="1" id="KW-0812">Transmembrane</keyword>
<evidence type="ECO:0000313" key="2">
    <source>
        <dbReference type="EMBL" id="MDW2720329.1"/>
    </source>
</evidence>
<keyword evidence="1" id="KW-1133">Transmembrane helix</keyword>
<feature type="transmembrane region" description="Helical" evidence="1">
    <location>
        <begin position="7"/>
        <end position="30"/>
    </location>
</feature>
<protein>
    <submittedName>
        <fullName evidence="2">Uncharacterized protein</fullName>
    </submittedName>
</protein>
<comment type="caution">
    <text evidence="2">The sequence shown here is derived from an EMBL/GenBank/DDBJ whole genome shotgun (WGS) entry which is preliminary data.</text>
</comment>
<accession>A0ABD5HQ73</accession>
<keyword evidence="1" id="KW-0472">Membrane</keyword>
<evidence type="ECO:0000256" key="1">
    <source>
        <dbReference type="SAM" id="Phobius"/>
    </source>
</evidence>
<feature type="non-terminal residue" evidence="2">
    <location>
        <position position="31"/>
    </location>
</feature>
<organism evidence="2 3">
    <name type="scientific">Klebsiella pasteurii</name>
    <dbReference type="NCBI Taxonomy" id="2587529"/>
    <lineage>
        <taxon>Bacteria</taxon>
        <taxon>Pseudomonadati</taxon>
        <taxon>Pseudomonadota</taxon>
        <taxon>Gammaproteobacteria</taxon>
        <taxon>Enterobacterales</taxon>
        <taxon>Enterobacteriaceae</taxon>
        <taxon>Klebsiella/Raoultella group</taxon>
        <taxon>Klebsiella</taxon>
    </lineage>
</organism>
<proteinExistence type="predicted"/>
<dbReference type="AlphaFoldDB" id="A0ABD5HQ73"/>
<gene>
    <name evidence="2" type="ORF">RYZ49_31755</name>
</gene>
<dbReference type="Proteomes" id="UP001287436">
    <property type="component" value="Unassembled WGS sequence"/>
</dbReference>